<keyword evidence="1" id="KW-0732">Signal</keyword>
<organism evidence="2 3">
    <name type="scientific">Fonsecaea multimorphosa CBS 102226</name>
    <dbReference type="NCBI Taxonomy" id="1442371"/>
    <lineage>
        <taxon>Eukaryota</taxon>
        <taxon>Fungi</taxon>
        <taxon>Dikarya</taxon>
        <taxon>Ascomycota</taxon>
        <taxon>Pezizomycotina</taxon>
        <taxon>Eurotiomycetes</taxon>
        <taxon>Chaetothyriomycetidae</taxon>
        <taxon>Chaetothyriales</taxon>
        <taxon>Herpotrichiellaceae</taxon>
        <taxon>Fonsecaea</taxon>
    </lineage>
</organism>
<accession>A0A0D2JPQ2</accession>
<feature type="chain" id="PRO_5012655610" evidence="1">
    <location>
        <begin position="16"/>
        <end position="283"/>
    </location>
</feature>
<name>A0A0D2JPQ2_9EURO</name>
<dbReference type="OrthoDB" id="5350342at2759"/>
<dbReference type="EMBL" id="KN848105">
    <property type="protein sequence ID" value="KIX92419.1"/>
    <property type="molecule type" value="Genomic_DNA"/>
</dbReference>
<keyword evidence="3" id="KW-1185">Reference proteome</keyword>
<evidence type="ECO:0000256" key="1">
    <source>
        <dbReference type="SAM" id="SignalP"/>
    </source>
</evidence>
<evidence type="ECO:0000313" key="2">
    <source>
        <dbReference type="EMBL" id="KIX92419.1"/>
    </source>
</evidence>
<dbReference type="Proteomes" id="UP000053411">
    <property type="component" value="Unassembled WGS sequence"/>
</dbReference>
<feature type="signal peptide" evidence="1">
    <location>
        <begin position="1"/>
        <end position="15"/>
    </location>
</feature>
<evidence type="ECO:0000313" key="3">
    <source>
        <dbReference type="Proteomes" id="UP000053411"/>
    </source>
</evidence>
<dbReference type="VEuPathDB" id="FungiDB:Z520_11894"/>
<gene>
    <name evidence="2" type="ORF">Z520_11894</name>
</gene>
<sequence>MKSSALLLLVSFVAADISLETFSDDACGNDGGSSVTNVHANSGNAADSSNCIATSQYQSVNVISVDPGFQCNLYSDNACNNFISSVNTAQCTPVIGSGVVCFNQALFDNPFAQSTAEVTVGTNQIRLISDPSGFLSEAVNQACGTNGCDPTNQATLSASFQSDPNCQPLVAPCDQTTCTISASMTGNYDNTNQRDYMASLLQQIFAKSFEPVSFGQVVINDQSGNNQAEMAYTFSITCSEQSDSFDCGGFLGTLTSSVLGLVPGVGGLVAGAFSVACQALSGS</sequence>
<proteinExistence type="predicted"/>
<reference evidence="2 3" key="1">
    <citation type="submission" date="2015-01" db="EMBL/GenBank/DDBJ databases">
        <title>The Genome Sequence of Fonsecaea multimorphosa CBS 102226.</title>
        <authorList>
            <consortium name="The Broad Institute Genomics Platform"/>
            <person name="Cuomo C."/>
            <person name="de Hoog S."/>
            <person name="Gorbushina A."/>
            <person name="Stielow B."/>
            <person name="Teixiera M."/>
            <person name="Abouelleil A."/>
            <person name="Chapman S.B."/>
            <person name="Priest M."/>
            <person name="Young S.K."/>
            <person name="Wortman J."/>
            <person name="Nusbaum C."/>
            <person name="Birren B."/>
        </authorList>
    </citation>
    <scope>NUCLEOTIDE SEQUENCE [LARGE SCALE GENOMIC DNA]</scope>
    <source>
        <strain evidence="2 3">CBS 102226</strain>
    </source>
</reference>
<protein>
    <submittedName>
        <fullName evidence="2">Uncharacterized protein</fullName>
    </submittedName>
</protein>
<dbReference type="GeneID" id="27717640"/>
<dbReference type="AlphaFoldDB" id="A0A0D2JPQ2"/>
<dbReference type="RefSeq" id="XP_016626542.1">
    <property type="nucleotide sequence ID" value="XM_016782381.1"/>
</dbReference>